<sequence length="128" mass="14078">MLSISSFLNPDTTTPAEPLMIDRGEHYSYHKPWKGGGGSKKKGSQTALSALTLLAFLFFLNMLQQCLQDQMQNNAPIIVMMTTTTTTTTTTEGQRQKREDPKTKGETQPLPANKVKPLCTSGECEPVT</sequence>
<evidence type="ECO:0000313" key="3">
    <source>
        <dbReference type="EMBL" id="BET01073.1"/>
    </source>
</evidence>
<proteinExistence type="predicted"/>
<evidence type="ECO:0000256" key="2">
    <source>
        <dbReference type="SAM" id="Phobius"/>
    </source>
</evidence>
<reference evidence="3 4" key="1">
    <citation type="submission" date="2023-09" db="EMBL/GenBank/DDBJ databases">
        <title>Nesidiocoris tenuis whole genome shotgun sequence.</title>
        <authorList>
            <person name="Shibata T."/>
            <person name="Shimoda M."/>
            <person name="Kobayashi T."/>
            <person name="Uehara T."/>
        </authorList>
    </citation>
    <scope>NUCLEOTIDE SEQUENCE [LARGE SCALE GENOMIC DNA]</scope>
    <source>
        <strain evidence="3 4">Japan</strain>
    </source>
</reference>
<protein>
    <submittedName>
        <fullName evidence="3">Uncharacterized protein</fullName>
    </submittedName>
</protein>
<keyword evidence="2" id="KW-0472">Membrane</keyword>
<dbReference type="Proteomes" id="UP001307889">
    <property type="component" value="Chromosome 12"/>
</dbReference>
<evidence type="ECO:0000256" key="1">
    <source>
        <dbReference type="SAM" id="MobiDB-lite"/>
    </source>
</evidence>
<gene>
    <name evidence="3" type="ORF">NTJ_13889</name>
</gene>
<feature type="region of interest" description="Disordered" evidence="1">
    <location>
        <begin position="85"/>
        <end position="128"/>
    </location>
</feature>
<feature type="compositionally biased region" description="Basic and acidic residues" evidence="1">
    <location>
        <begin position="94"/>
        <end position="105"/>
    </location>
</feature>
<feature type="transmembrane region" description="Helical" evidence="2">
    <location>
        <begin position="46"/>
        <end position="63"/>
    </location>
</feature>
<evidence type="ECO:0000313" key="4">
    <source>
        <dbReference type="Proteomes" id="UP001307889"/>
    </source>
</evidence>
<keyword evidence="4" id="KW-1185">Reference proteome</keyword>
<name>A0ABN7BBN6_9HEMI</name>
<keyword evidence="2" id="KW-1133">Transmembrane helix</keyword>
<dbReference type="EMBL" id="AP028920">
    <property type="protein sequence ID" value="BET01073.1"/>
    <property type="molecule type" value="Genomic_DNA"/>
</dbReference>
<organism evidence="3 4">
    <name type="scientific">Nesidiocoris tenuis</name>
    <dbReference type="NCBI Taxonomy" id="355587"/>
    <lineage>
        <taxon>Eukaryota</taxon>
        <taxon>Metazoa</taxon>
        <taxon>Ecdysozoa</taxon>
        <taxon>Arthropoda</taxon>
        <taxon>Hexapoda</taxon>
        <taxon>Insecta</taxon>
        <taxon>Pterygota</taxon>
        <taxon>Neoptera</taxon>
        <taxon>Paraneoptera</taxon>
        <taxon>Hemiptera</taxon>
        <taxon>Heteroptera</taxon>
        <taxon>Panheteroptera</taxon>
        <taxon>Cimicomorpha</taxon>
        <taxon>Miridae</taxon>
        <taxon>Dicyphina</taxon>
        <taxon>Nesidiocoris</taxon>
    </lineage>
</organism>
<accession>A0ABN7BBN6</accession>
<keyword evidence="2" id="KW-0812">Transmembrane</keyword>